<dbReference type="PANTHER" id="PTHR33203">
    <property type="entry name" value="OLEOSIN"/>
    <property type="match status" value="1"/>
</dbReference>
<dbReference type="EMBL" id="JAKOGI010000025">
    <property type="protein sequence ID" value="KAJ8449072.1"/>
    <property type="molecule type" value="Genomic_DNA"/>
</dbReference>
<keyword evidence="6 10" id="KW-0812">Transmembrane</keyword>
<comment type="similarity">
    <text evidence="4">Belongs to the oleosin family.</text>
</comment>
<keyword evidence="7 10" id="KW-1133">Transmembrane helix</keyword>
<organism evidence="11 12">
    <name type="scientific">Carnegiea gigantea</name>
    <dbReference type="NCBI Taxonomy" id="171969"/>
    <lineage>
        <taxon>Eukaryota</taxon>
        <taxon>Viridiplantae</taxon>
        <taxon>Streptophyta</taxon>
        <taxon>Embryophyta</taxon>
        <taxon>Tracheophyta</taxon>
        <taxon>Spermatophyta</taxon>
        <taxon>Magnoliopsida</taxon>
        <taxon>eudicotyledons</taxon>
        <taxon>Gunneridae</taxon>
        <taxon>Pentapetalae</taxon>
        <taxon>Caryophyllales</taxon>
        <taxon>Cactineae</taxon>
        <taxon>Cactaceae</taxon>
        <taxon>Cactoideae</taxon>
        <taxon>Echinocereeae</taxon>
        <taxon>Carnegiea</taxon>
    </lineage>
</organism>
<comment type="caution">
    <text evidence="11">The sequence shown here is derived from an EMBL/GenBank/DDBJ whole genome shotgun (WGS) entry which is preliminary data.</text>
</comment>
<gene>
    <name evidence="11" type="ORF">Cgig2_004127</name>
</gene>
<evidence type="ECO:0000256" key="7">
    <source>
        <dbReference type="ARBA" id="ARBA00022989"/>
    </source>
</evidence>
<evidence type="ECO:0000256" key="5">
    <source>
        <dbReference type="ARBA" id="ARBA00022677"/>
    </source>
</evidence>
<dbReference type="InterPro" id="IPR000136">
    <property type="entry name" value="Oleosin"/>
</dbReference>
<dbReference type="OrthoDB" id="1929188at2759"/>
<keyword evidence="5" id="KW-0551">Lipid droplet</keyword>
<dbReference type="PANTHER" id="PTHR33203:SF44">
    <property type="entry name" value="OLEOSIN 20.3 KDA"/>
    <property type="match status" value="1"/>
</dbReference>
<evidence type="ECO:0000256" key="1">
    <source>
        <dbReference type="ARBA" id="ARBA00002582"/>
    </source>
</evidence>
<dbReference type="Proteomes" id="UP001153076">
    <property type="component" value="Unassembled WGS sequence"/>
</dbReference>
<evidence type="ECO:0000256" key="2">
    <source>
        <dbReference type="ARBA" id="ARBA00004141"/>
    </source>
</evidence>
<dbReference type="GO" id="GO:0016020">
    <property type="term" value="C:membrane"/>
    <property type="evidence" value="ECO:0007669"/>
    <property type="project" value="UniProtKB-SubCell"/>
</dbReference>
<feature type="transmembrane region" description="Helical" evidence="10">
    <location>
        <begin position="42"/>
        <end position="63"/>
    </location>
</feature>
<dbReference type="AlphaFoldDB" id="A0A9Q1KUW8"/>
<evidence type="ECO:0000313" key="11">
    <source>
        <dbReference type="EMBL" id="KAJ8449072.1"/>
    </source>
</evidence>
<dbReference type="GO" id="GO:0012511">
    <property type="term" value="C:monolayer-surrounded lipid storage body"/>
    <property type="evidence" value="ECO:0007669"/>
    <property type="project" value="InterPro"/>
</dbReference>
<evidence type="ECO:0000256" key="3">
    <source>
        <dbReference type="ARBA" id="ARBA00004502"/>
    </source>
</evidence>
<feature type="transmembrane region" description="Helical" evidence="10">
    <location>
        <begin position="95"/>
        <end position="116"/>
    </location>
</feature>
<protein>
    <recommendedName>
        <fullName evidence="13">Oleosin</fullName>
    </recommendedName>
</protein>
<evidence type="ECO:0000313" key="12">
    <source>
        <dbReference type="Proteomes" id="UP001153076"/>
    </source>
</evidence>
<keyword evidence="8 10" id="KW-0472">Membrane</keyword>
<accession>A0A9Q1KUW8</accession>
<name>A0A9Q1KUW8_9CARY</name>
<evidence type="ECO:0000256" key="4">
    <source>
        <dbReference type="ARBA" id="ARBA00010858"/>
    </source>
</evidence>
<feature type="transmembrane region" description="Helical" evidence="10">
    <location>
        <begin position="70"/>
        <end position="89"/>
    </location>
</feature>
<keyword evidence="12" id="KW-1185">Reference proteome</keyword>
<comment type="subcellular location">
    <subcellularLocation>
        <location evidence="3">Lipid droplet</location>
    </subcellularLocation>
    <subcellularLocation>
        <location evidence="2">Membrane</location>
        <topology evidence="2">Multi-pass membrane protein</topology>
    </subcellularLocation>
</comment>
<proteinExistence type="inferred from homology"/>
<evidence type="ECO:0008006" key="13">
    <source>
        <dbReference type="Google" id="ProtNLM"/>
    </source>
</evidence>
<evidence type="ECO:0000256" key="6">
    <source>
        <dbReference type="ARBA" id="ARBA00022692"/>
    </source>
</evidence>
<sequence length="151" mass="15977">MADPTQRRDYQPPQQQLQQKGQEAVDSFKSFLHEKAPSTSQVIALVTLFPVGAFLLFLAGLALTGSVLGLAVTAPLFVIFSPVIVPAALTIGLAVTGFLASGAFGITGLSAFSWIVTRRAREMARDVGQKTKEAGQEVSGKAREATRATTT</sequence>
<evidence type="ECO:0000256" key="9">
    <source>
        <dbReference type="SAM" id="MobiDB-lite"/>
    </source>
</evidence>
<comment type="function">
    <text evidence="1">May have a structural role to stabilize the lipid body during desiccation of the seed by preventing coalescence of the oil. Probably interacts with both lipid and phospholipid moieties of lipid bodies. May also provide recognition signals for specific lipase anchorage in lipolysis during seedling growth.</text>
</comment>
<dbReference type="Pfam" id="PF01277">
    <property type="entry name" value="Oleosin"/>
    <property type="match status" value="1"/>
</dbReference>
<reference evidence="11" key="1">
    <citation type="submission" date="2022-04" db="EMBL/GenBank/DDBJ databases">
        <title>Carnegiea gigantea Genome sequencing and assembly v2.</title>
        <authorList>
            <person name="Copetti D."/>
            <person name="Sanderson M.J."/>
            <person name="Burquez A."/>
            <person name="Wojciechowski M.F."/>
        </authorList>
    </citation>
    <scope>NUCLEOTIDE SEQUENCE</scope>
    <source>
        <strain evidence="11">SGP5-SGP5p</strain>
        <tissue evidence="11">Aerial part</tissue>
    </source>
</reference>
<dbReference type="GO" id="GO:0010344">
    <property type="term" value="P:seed oilbody biogenesis"/>
    <property type="evidence" value="ECO:0007669"/>
    <property type="project" value="TreeGrafter"/>
</dbReference>
<dbReference type="GO" id="GO:0019915">
    <property type="term" value="P:lipid storage"/>
    <property type="evidence" value="ECO:0007669"/>
    <property type="project" value="TreeGrafter"/>
</dbReference>
<feature type="region of interest" description="Disordered" evidence="9">
    <location>
        <begin position="126"/>
        <end position="151"/>
    </location>
</feature>
<evidence type="ECO:0000256" key="8">
    <source>
        <dbReference type="ARBA" id="ARBA00023136"/>
    </source>
</evidence>
<dbReference type="GO" id="GO:0050826">
    <property type="term" value="P:response to freezing"/>
    <property type="evidence" value="ECO:0007669"/>
    <property type="project" value="TreeGrafter"/>
</dbReference>
<evidence type="ECO:0000256" key="10">
    <source>
        <dbReference type="SAM" id="Phobius"/>
    </source>
</evidence>